<dbReference type="Gene3D" id="3.10.20.90">
    <property type="entry name" value="Phosphatidylinositol 3-kinase Catalytic Subunit, Chain A, domain 1"/>
    <property type="match status" value="1"/>
</dbReference>
<evidence type="ECO:0000256" key="1">
    <source>
        <dbReference type="ARBA" id="ARBA00004496"/>
    </source>
</evidence>
<dbReference type="CDD" id="cd06610">
    <property type="entry name" value="STKc_OSR1_SPAK"/>
    <property type="match status" value="1"/>
</dbReference>
<dbReference type="EC" id="2.7.11.1" evidence="3"/>
<evidence type="ECO:0000256" key="4">
    <source>
        <dbReference type="ARBA" id="ARBA00022490"/>
    </source>
</evidence>
<feature type="region of interest" description="Disordered" evidence="14">
    <location>
        <begin position="541"/>
        <end position="568"/>
    </location>
</feature>
<comment type="similarity">
    <text evidence="2">Belongs to the protein kinase superfamily. STE Ser/Thr protein kinase family. STE20 subfamily.</text>
</comment>
<keyword evidence="4" id="KW-0963">Cytoplasm</keyword>
<keyword evidence="8 13" id="KW-0547">Nucleotide-binding</keyword>
<dbReference type="WBParaSite" id="EN70_10964">
    <property type="protein sequence ID" value="EN70_10964"/>
    <property type="gene ID" value="EN70_10964"/>
</dbReference>
<dbReference type="InterPro" id="IPR047173">
    <property type="entry name" value="STRAD_A/B-like"/>
</dbReference>
<evidence type="ECO:0000313" key="17">
    <source>
        <dbReference type="WBParaSite" id="EN70_10964"/>
    </source>
</evidence>
<dbReference type="Proteomes" id="UP000095285">
    <property type="component" value="Unassembled WGS sequence"/>
</dbReference>
<reference evidence="17" key="2">
    <citation type="submission" date="2016-11" db="UniProtKB">
        <authorList>
            <consortium name="WormBaseParasite"/>
        </authorList>
    </citation>
    <scope>IDENTIFICATION</scope>
</reference>
<reference evidence="16" key="1">
    <citation type="submission" date="2012-04" db="EMBL/GenBank/DDBJ databases">
        <title>The Genome Sequence of Loa loa.</title>
        <authorList>
            <consortium name="The Broad Institute Genome Sequencing Platform"/>
            <consortium name="Broad Institute Genome Sequencing Center for Infectious Disease"/>
            <person name="Nutman T.B."/>
            <person name="Fink D.L."/>
            <person name="Russ C."/>
            <person name="Young S."/>
            <person name="Zeng Q."/>
            <person name="Gargeya S."/>
            <person name="Alvarado L."/>
            <person name="Berlin A."/>
            <person name="Chapman S.B."/>
            <person name="Chen Z."/>
            <person name="Freedman E."/>
            <person name="Gellesch M."/>
            <person name="Goldberg J."/>
            <person name="Griggs A."/>
            <person name="Gujja S."/>
            <person name="Heilman E.R."/>
            <person name="Heiman D."/>
            <person name="Howarth C."/>
            <person name="Mehta T."/>
            <person name="Neiman D."/>
            <person name="Pearson M."/>
            <person name="Roberts A."/>
            <person name="Saif S."/>
            <person name="Shea T."/>
            <person name="Shenoy N."/>
            <person name="Sisk P."/>
            <person name="Stolte C."/>
            <person name="Sykes S."/>
            <person name="White J."/>
            <person name="Yandava C."/>
            <person name="Haas B."/>
            <person name="Henn M.R."/>
            <person name="Nusbaum C."/>
            <person name="Birren B."/>
        </authorList>
    </citation>
    <scope>NUCLEOTIDE SEQUENCE [LARGE SCALE GENOMIC DNA]</scope>
</reference>
<evidence type="ECO:0000256" key="12">
    <source>
        <dbReference type="ARBA" id="ARBA00048679"/>
    </source>
</evidence>
<dbReference type="InterPro" id="IPR011009">
    <property type="entry name" value="Kinase-like_dom_sf"/>
</dbReference>
<dbReference type="Pfam" id="PF12202">
    <property type="entry name" value="OSR1_C"/>
    <property type="match status" value="1"/>
</dbReference>
<keyword evidence="7" id="KW-0808">Transferase</keyword>
<dbReference type="GO" id="GO:0004674">
    <property type="term" value="F:protein serine/threonine kinase activity"/>
    <property type="evidence" value="ECO:0007669"/>
    <property type="project" value="UniProtKB-KW"/>
</dbReference>
<feature type="compositionally biased region" description="Acidic residues" evidence="14">
    <location>
        <begin position="348"/>
        <end position="361"/>
    </location>
</feature>
<name>A0A1I7V8B1_LOALO</name>
<dbReference type="Pfam" id="PF00069">
    <property type="entry name" value="Pkinase"/>
    <property type="match status" value="1"/>
</dbReference>
<sequence>MSTNHPPDEGASGTIWPNKKEDYQLQDSIGIGATATVYRALCIPRNELCAIKCINLEKCQTSVDELFHEINAMALCMHPNVVMYHTSFVVGEELWVVMRLLNCGSMLDILKRRIKAMGKEAASSGVLDEITIATVLKEVLRGLEYFHSSGQIHRDIKAGNILIADDGTVQIADFGVSGWLAASQGDLSRQKVRHTFVGTPCWMAPEVMEQVSGYDFKADIWSFGILAIELATGTAPYHKFPPMKVLMLTLQNDSPTLDTNAERKDQYKAYGKSFRHVIKDCLQKDPSKRPTASELLKYSFFKKAKDKKYLVHALIENLASMPLPSHHQTDTPKKVASGKLKKNSEGNWEFEPEETESEGEEGEKMNLPTTSAAATTASETINLVLRVRNAQKELNDIKFDYTPSVDTVEGIAHELVAAELIDGHDLVVVAANLKKLVDAALSKSDKKSVTFALSSVPPQEMPDERALIVAKAGNQFSIKRHSGYFLGLLPEAEAIPVVLPINNAISTPGVLWHIGSLLRPLADNMMVLLGETFSPDDCYHYTSSTSSSSSSSSSSSCSSSEYDGDECDSDLSPRALLTMAIQRRRVIRCANILGNVVLNGINNDVPPNVIVGGAVGRIGNLPSSNVMEADNILIEPPPPPPVCFKKSRFSQPDADPFGLDALFDELYGKTMVASGYTDRDQETRNVTHETAIAELVEFVDIHFPDVVELEKGFIVVS</sequence>
<dbReference type="GO" id="GO:0005524">
    <property type="term" value="F:ATP binding"/>
    <property type="evidence" value="ECO:0007669"/>
    <property type="project" value="UniProtKB-UniRule"/>
</dbReference>
<evidence type="ECO:0000256" key="6">
    <source>
        <dbReference type="ARBA" id="ARBA00022553"/>
    </source>
</evidence>
<comment type="subcellular location">
    <subcellularLocation>
        <location evidence="1">Cytoplasm</location>
    </subcellularLocation>
</comment>
<evidence type="ECO:0000259" key="15">
    <source>
        <dbReference type="PROSITE" id="PS50011"/>
    </source>
</evidence>
<dbReference type="STRING" id="7209.A0A1I7V8B1"/>
<evidence type="ECO:0000313" key="16">
    <source>
        <dbReference type="Proteomes" id="UP000095285"/>
    </source>
</evidence>
<dbReference type="InterPro" id="IPR024678">
    <property type="entry name" value="Kinase_OSR1/WNK_CCT"/>
</dbReference>
<dbReference type="GO" id="GO:0043539">
    <property type="term" value="F:protein serine/threonine kinase activator activity"/>
    <property type="evidence" value="ECO:0007669"/>
    <property type="project" value="InterPro"/>
</dbReference>
<keyword evidence="5" id="KW-0723">Serine/threonine-protein kinase</keyword>
<feature type="compositionally biased region" description="Low complexity" evidence="14">
    <location>
        <begin position="542"/>
        <end position="560"/>
    </location>
</feature>
<feature type="region of interest" description="Disordered" evidence="14">
    <location>
        <begin position="322"/>
        <end position="373"/>
    </location>
</feature>
<evidence type="ECO:0000256" key="14">
    <source>
        <dbReference type="SAM" id="MobiDB-lite"/>
    </source>
</evidence>
<evidence type="ECO:0000256" key="13">
    <source>
        <dbReference type="PROSITE-ProRule" id="PRU10141"/>
    </source>
</evidence>
<dbReference type="InterPro" id="IPR000719">
    <property type="entry name" value="Prot_kinase_dom"/>
</dbReference>
<dbReference type="eggNOG" id="KOG0582">
    <property type="taxonomic scope" value="Eukaryota"/>
</dbReference>
<dbReference type="SMART" id="SM00220">
    <property type="entry name" value="S_TKc"/>
    <property type="match status" value="1"/>
</dbReference>
<proteinExistence type="inferred from homology"/>
<protein>
    <recommendedName>
        <fullName evidence="3">non-specific serine/threonine protein kinase</fullName>
        <ecNumber evidence="3">2.7.11.1</ecNumber>
    </recommendedName>
</protein>
<organism evidence="16 17">
    <name type="scientific">Loa loa</name>
    <name type="common">Eye worm</name>
    <name type="synonym">Filaria loa</name>
    <dbReference type="NCBI Taxonomy" id="7209"/>
    <lineage>
        <taxon>Eukaryota</taxon>
        <taxon>Metazoa</taxon>
        <taxon>Ecdysozoa</taxon>
        <taxon>Nematoda</taxon>
        <taxon>Chromadorea</taxon>
        <taxon>Rhabditida</taxon>
        <taxon>Spirurina</taxon>
        <taxon>Spiruromorpha</taxon>
        <taxon>Filarioidea</taxon>
        <taxon>Onchocercidae</taxon>
        <taxon>Loa</taxon>
    </lineage>
</organism>
<dbReference type="Gene3D" id="1.10.510.10">
    <property type="entry name" value="Transferase(Phosphotransferase) domain 1"/>
    <property type="match status" value="1"/>
</dbReference>
<dbReference type="PANTHER" id="PTHR48014:SF21">
    <property type="entry name" value="SERINE_THREONINE-PROTEIN KINASE FRAY2"/>
    <property type="match status" value="1"/>
</dbReference>
<feature type="domain" description="Protein kinase" evidence="15">
    <location>
        <begin position="23"/>
        <end position="301"/>
    </location>
</feature>
<evidence type="ECO:0000256" key="3">
    <source>
        <dbReference type="ARBA" id="ARBA00012513"/>
    </source>
</evidence>
<evidence type="ECO:0000256" key="2">
    <source>
        <dbReference type="ARBA" id="ARBA00008874"/>
    </source>
</evidence>
<evidence type="ECO:0000256" key="7">
    <source>
        <dbReference type="ARBA" id="ARBA00022679"/>
    </source>
</evidence>
<feature type="binding site" evidence="13">
    <location>
        <position position="52"/>
    </location>
    <ligand>
        <name>ATP</name>
        <dbReference type="ChEBI" id="CHEBI:30616"/>
    </ligand>
</feature>
<dbReference type="PROSITE" id="PS00107">
    <property type="entry name" value="PROTEIN_KINASE_ATP"/>
    <property type="match status" value="1"/>
</dbReference>
<dbReference type="Gene3D" id="3.30.200.20">
    <property type="entry name" value="Phosphorylase Kinase, domain 1"/>
    <property type="match status" value="1"/>
</dbReference>
<dbReference type="AlphaFoldDB" id="A0A1I7V8B1"/>
<evidence type="ECO:0000256" key="10">
    <source>
        <dbReference type="ARBA" id="ARBA00022840"/>
    </source>
</evidence>
<keyword evidence="10 13" id="KW-0067">ATP-binding</keyword>
<comment type="catalytic activity">
    <reaction evidence="12">
        <text>L-seryl-[protein] + ATP = O-phospho-L-seryl-[protein] + ADP + H(+)</text>
        <dbReference type="Rhea" id="RHEA:17989"/>
        <dbReference type="Rhea" id="RHEA-COMP:9863"/>
        <dbReference type="Rhea" id="RHEA-COMP:11604"/>
        <dbReference type="ChEBI" id="CHEBI:15378"/>
        <dbReference type="ChEBI" id="CHEBI:29999"/>
        <dbReference type="ChEBI" id="CHEBI:30616"/>
        <dbReference type="ChEBI" id="CHEBI:83421"/>
        <dbReference type="ChEBI" id="CHEBI:456216"/>
        <dbReference type="EC" id="2.7.11.1"/>
    </reaction>
</comment>
<keyword evidence="6" id="KW-0597">Phosphoprotein</keyword>
<dbReference type="SUPFAM" id="SSF56112">
    <property type="entry name" value="Protein kinase-like (PK-like)"/>
    <property type="match status" value="1"/>
</dbReference>
<dbReference type="PANTHER" id="PTHR48014">
    <property type="entry name" value="SERINE/THREONINE-PROTEIN KINASE FRAY2"/>
    <property type="match status" value="1"/>
</dbReference>
<dbReference type="FunFam" id="3.30.200.20:FF:000114">
    <property type="entry name" value="serine/threonine-protein kinase OSR1 isoform X1"/>
    <property type="match status" value="1"/>
</dbReference>
<comment type="catalytic activity">
    <reaction evidence="11">
        <text>L-threonyl-[protein] + ATP = O-phospho-L-threonyl-[protein] + ADP + H(+)</text>
        <dbReference type="Rhea" id="RHEA:46608"/>
        <dbReference type="Rhea" id="RHEA-COMP:11060"/>
        <dbReference type="Rhea" id="RHEA-COMP:11605"/>
        <dbReference type="ChEBI" id="CHEBI:15378"/>
        <dbReference type="ChEBI" id="CHEBI:30013"/>
        <dbReference type="ChEBI" id="CHEBI:30616"/>
        <dbReference type="ChEBI" id="CHEBI:61977"/>
        <dbReference type="ChEBI" id="CHEBI:456216"/>
        <dbReference type="EC" id="2.7.11.1"/>
    </reaction>
</comment>
<evidence type="ECO:0000256" key="5">
    <source>
        <dbReference type="ARBA" id="ARBA00022527"/>
    </source>
</evidence>
<evidence type="ECO:0000256" key="11">
    <source>
        <dbReference type="ARBA" id="ARBA00047899"/>
    </source>
</evidence>
<dbReference type="GO" id="GO:1902554">
    <property type="term" value="C:serine/threonine protein kinase complex"/>
    <property type="evidence" value="ECO:0007669"/>
    <property type="project" value="TreeGrafter"/>
</dbReference>
<dbReference type="FunFam" id="1.10.510.10:FF:000068">
    <property type="entry name" value="STE20/SPS1-related proline-alanine-rich protein kinase"/>
    <property type="match status" value="1"/>
</dbReference>
<accession>A0A1I7V8B1</accession>
<keyword evidence="9" id="KW-0418">Kinase</keyword>
<dbReference type="InterPro" id="IPR017441">
    <property type="entry name" value="Protein_kinase_ATP_BS"/>
</dbReference>
<evidence type="ECO:0000256" key="9">
    <source>
        <dbReference type="ARBA" id="ARBA00022777"/>
    </source>
</evidence>
<keyword evidence="16" id="KW-1185">Reference proteome</keyword>
<dbReference type="GO" id="GO:0006611">
    <property type="term" value="P:protein export from nucleus"/>
    <property type="evidence" value="ECO:0007669"/>
    <property type="project" value="TreeGrafter"/>
</dbReference>
<dbReference type="PROSITE" id="PS50011">
    <property type="entry name" value="PROTEIN_KINASE_DOM"/>
    <property type="match status" value="1"/>
</dbReference>
<evidence type="ECO:0000256" key="8">
    <source>
        <dbReference type="ARBA" id="ARBA00022741"/>
    </source>
</evidence>
<dbReference type="GO" id="GO:0005737">
    <property type="term" value="C:cytoplasm"/>
    <property type="evidence" value="ECO:0007669"/>
    <property type="project" value="UniProtKB-SubCell"/>
</dbReference>